<protein>
    <submittedName>
        <fullName evidence="2">Putative peptidoglycan binding domain protein</fullName>
    </submittedName>
</protein>
<evidence type="ECO:0000259" key="1">
    <source>
        <dbReference type="Pfam" id="PF01471"/>
    </source>
</evidence>
<evidence type="ECO:0000313" key="2">
    <source>
        <dbReference type="EMBL" id="KZX17475.1"/>
    </source>
</evidence>
<proteinExistence type="predicted"/>
<dbReference type="EMBL" id="LWMT01000016">
    <property type="protein sequence ID" value="KZX17475.1"/>
    <property type="molecule type" value="Genomic_DNA"/>
</dbReference>
<organism evidence="2 3">
    <name type="scientific">Methanobrevibacter filiformis</name>
    <dbReference type="NCBI Taxonomy" id="55758"/>
    <lineage>
        <taxon>Archaea</taxon>
        <taxon>Methanobacteriati</taxon>
        <taxon>Methanobacteriota</taxon>
        <taxon>Methanomada group</taxon>
        <taxon>Methanobacteria</taxon>
        <taxon>Methanobacteriales</taxon>
        <taxon>Methanobacteriaceae</taxon>
        <taxon>Methanobrevibacter</taxon>
    </lineage>
</organism>
<dbReference type="STRING" id="55758.MBFIL_01330"/>
<dbReference type="InterPro" id="IPR002477">
    <property type="entry name" value="Peptidoglycan-bd-like"/>
</dbReference>
<dbReference type="Pfam" id="PF01471">
    <property type="entry name" value="PG_binding_1"/>
    <property type="match status" value="1"/>
</dbReference>
<dbReference type="InterPro" id="IPR036366">
    <property type="entry name" value="PGBDSf"/>
</dbReference>
<feature type="domain" description="Peptidoglycan binding-like" evidence="1">
    <location>
        <begin position="196"/>
        <end position="251"/>
    </location>
</feature>
<accession>A0A166FAP3</accession>
<evidence type="ECO:0000313" key="3">
    <source>
        <dbReference type="Proteomes" id="UP000077066"/>
    </source>
</evidence>
<name>A0A166FAP3_9EURY</name>
<gene>
    <name evidence="2" type="ORF">MBFIL_01330</name>
</gene>
<keyword evidence="3" id="KW-1185">Reference proteome</keyword>
<dbReference type="Gene3D" id="1.10.101.10">
    <property type="entry name" value="PGBD-like superfamily/PGBD"/>
    <property type="match status" value="1"/>
</dbReference>
<dbReference type="Proteomes" id="UP000077066">
    <property type="component" value="Unassembled WGS sequence"/>
</dbReference>
<comment type="caution">
    <text evidence="2">The sequence shown here is derived from an EMBL/GenBank/DDBJ whole genome shotgun (WGS) entry which is preliminary data.</text>
</comment>
<dbReference type="InterPro" id="IPR036365">
    <property type="entry name" value="PGBD-like_sf"/>
</dbReference>
<sequence length="282" mass="32156">MVFIMDNEPSYYKICPKTKAVQSIDLNVKVGSSYDPQLNNETIDFDGVIGSQTVYQGAGGGELKITPVFELNKKDHVKNIKKLEKWYMKGTELTLTYATGKIHSGLMMGGNYIITDVNVKENNKQIYEVDLTLQKQITYPVLSKHFTNWKPKKKKKPLKGANKTPKSSNYNKLKKCIPLYKDHAGKNKSTSCDLIFQKILRSYGFYIKYKNKNLKLDGYYGIYTQDACIKFQKKYKIPVTGKCDKNTLKKIGALMIKSQSSKSSNLLKNTPKLPDYIKNIIN</sequence>
<dbReference type="SUPFAM" id="SSF47090">
    <property type="entry name" value="PGBD-like"/>
    <property type="match status" value="1"/>
</dbReference>
<dbReference type="PATRIC" id="fig|55758.3.peg.151"/>
<reference evidence="2 3" key="1">
    <citation type="submission" date="2016-04" db="EMBL/GenBank/DDBJ databases">
        <title>Genome sequence of Methanobrevibacter filiformis DSM 11501.</title>
        <authorList>
            <person name="Poehlein A."/>
            <person name="Seedorf H."/>
            <person name="Daniel R."/>
        </authorList>
    </citation>
    <scope>NUCLEOTIDE SEQUENCE [LARGE SCALE GENOMIC DNA]</scope>
    <source>
        <strain evidence="2 3">DSM 11501</strain>
    </source>
</reference>
<dbReference type="AlphaFoldDB" id="A0A166FAP3"/>